<dbReference type="EMBL" id="JYPD01000010">
    <property type="protein sequence ID" value="KXK10011.1"/>
    <property type="molecule type" value="Genomic_DNA"/>
</dbReference>
<dbReference type="InterPro" id="IPR000086">
    <property type="entry name" value="NUDIX_hydrolase_dom"/>
</dbReference>
<evidence type="ECO:0000259" key="1">
    <source>
        <dbReference type="PROSITE" id="PS51462"/>
    </source>
</evidence>
<reference evidence="2 3" key="1">
    <citation type="submission" date="2015-02" db="EMBL/GenBank/DDBJ databases">
        <title>Improved understanding of the partial-nitritation anammox process through 23 genomes representing the majority of the microbial community.</title>
        <authorList>
            <person name="Speth D.R."/>
            <person name="In T Zandt M."/>
            <person name="Guerrero Cruz S."/>
            <person name="Jetten M.S."/>
            <person name="Dutilh B.E."/>
        </authorList>
    </citation>
    <scope>NUCLEOTIDE SEQUENCE [LARGE SCALE GENOMIC DNA]</scope>
    <source>
        <strain evidence="2">OLB21</strain>
    </source>
</reference>
<feature type="domain" description="Nudix hydrolase" evidence="1">
    <location>
        <begin position="51"/>
        <end position="195"/>
    </location>
</feature>
<comment type="caution">
    <text evidence="2">The sequence shown here is derived from an EMBL/GenBank/DDBJ whole genome shotgun (WGS) entry which is preliminary data.</text>
</comment>
<name>A0A136KKR3_9BACT</name>
<organism evidence="2 3">
    <name type="scientific">candidate division WS6 bacterium OLB21</name>
    <dbReference type="NCBI Taxonomy" id="1617427"/>
    <lineage>
        <taxon>Bacteria</taxon>
        <taxon>Candidatus Dojkabacteria</taxon>
    </lineage>
</organism>
<dbReference type="PROSITE" id="PS51462">
    <property type="entry name" value="NUDIX"/>
    <property type="match status" value="1"/>
</dbReference>
<dbReference type="Pfam" id="PF00293">
    <property type="entry name" value="NUDIX"/>
    <property type="match status" value="1"/>
</dbReference>
<dbReference type="Gene3D" id="3.90.79.10">
    <property type="entry name" value="Nucleoside Triphosphate Pyrophosphohydrolase"/>
    <property type="match status" value="1"/>
</dbReference>
<evidence type="ECO:0000313" key="2">
    <source>
        <dbReference type="EMBL" id="KXK10011.1"/>
    </source>
</evidence>
<proteinExistence type="predicted"/>
<dbReference type="Proteomes" id="UP000070449">
    <property type="component" value="Unassembled WGS sequence"/>
</dbReference>
<dbReference type="AlphaFoldDB" id="A0A136KKR3"/>
<sequence length="196" mass="22967">MNRPIWCIKSDTLFRKNKFLGFKTDDPEDYLDLITNYSEFRERDLLETDPSYKQIIPQIIIRHKNKYLLHKIDSKGNESRLHNLWPIFVGGHVDLIDSESDNIVEAAINRELAEEVTINGSITTRKFLGLIYIENDNPVNHVHIGLVYIYDIDTFDVVSNEEEIADMRFVTLNYLQKNISRLTYWSRVVVESGIFV</sequence>
<protein>
    <recommendedName>
        <fullName evidence="1">Nudix hydrolase domain-containing protein</fullName>
    </recommendedName>
</protein>
<dbReference type="STRING" id="1617427.UZ20_WS6002000092"/>
<dbReference type="InterPro" id="IPR015797">
    <property type="entry name" value="NUDIX_hydrolase-like_dom_sf"/>
</dbReference>
<evidence type="ECO:0000313" key="3">
    <source>
        <dbReference type="Proteomes" id="UP000070449"/>
    </source>
</evidence>
<dbReference type="SUPFAM" id="SSF55811">
    <property type="entry name" value="Nudix"/>
    <property type="match status" value="1"/>
</dbReference>
<gene>
    <name evidence="2" type="ORF">UZ20_WS6002000092</name>
</gene>
<accession>A0A136KKR3</accession>